<comment type="catalytic activity">
    <reaction evidence="9">
        <text>a 5'-end (N(7)-methyl 5'-triphosphoguanosine)-ribonucleoside in mRNA + H2O = N(7)-methyl-GDP + a 5'-end phospho-ribonucleoside in mRNA + 2 H(+)</text>
        <dbReference type="Rhea" id="RHEA:67484"/>
        <dbReference type="Rhea" id="RHEA-COMP:15692"/>
        <dbReference type="Rhea" id="RHEA-COMP:17167"/>
        <dbReference type="ChEBI" id="CHEBI:15377"/>
        <dbReference type="ChEBI" id="CHEBI:15378"/>
        <dbReference type="ChEBI" id="CHEBI:63714"/>
        <dbReference type="ChEBI" id="CHEBI:138282"/>
        <dbReference type="ChEBI" id="CHEBI:156461"/>
        <dbReference type="EC" id="3.6.1.62"/>
    </reaction>
</comment>
<evidence type="ECO:0000256" key="6">
    <source>
        <dbReference type="ARBA" id="ARBA00022842"/>
    </source>
</evidence>
<comment type="cofactor">
    <cofactor evidence="2">
        <name>Mg(2+)</name>
        <dbReference type="ChEBI" id="CHEBI:18420"/>
    </cofactor>
</comment>
<comment type="similarity">
    <text evidence="3">Belongs to the Nudix hydrolase family.</text>
</comment>
<evidence type="ECO:0000256" key="4">
    <source>
        <dbReference type="ARBA" id="ARBA00022723"/>
    </source>
</evidence>
<dbReference type="GO" id="GO:0005777">
    <property type="term" value="C:peroxisome"/>
    <property type="evidence" value="ECO:0007669"/>
    <property type="project" value="TreeGrafter"/>
</dbReference>
<dbReference type="FunFam" id="3.90.79.10:FF:000033">
    <property type="entry name" value="nucleoside diphosphate-linked moiety X motif 17 isoform X1"/>
    <property type="match status" value="1"/>
</dbReference>
<keyword evidence="7" id="KW-0464">Manganese</keyword>
<dbReference type="InterPro" id="IPR015797">
    <property type="entry name" value="NUDIX_hydrolase-like_dom_sf"/>
</dbReference>
<evidence type="ECO:0000256" key="8">
    <source>
        <dbReference type="ARBA" id="ARBA00026102"/>
    </source>
</evidence>
<dbReference type="EMBL" id="WNTK01006520">
    <property type="protein sequence ID" value="KAG9463542.1"/>
    <property type="molecule type" value="Genomic_DNA"/>
</dbReference>
<evidence type="ECO:0000256" key="9">
    <source>
        <dbReference type="ARBA" id="ARBA00093205"/>
    </source>
</evidence>
<dbReference type="OrthoDB" id="447842at2759"/>
<evidence type="ECO:0000256" key="10">
    <source>
        <dbReference type="ARBA" id="ARBA00093415"/>
    </source>
</evidence>
<evidence type="ECO:0000256" key="11">
    <source>
        <dbReference type="ARBA" id="ARBA00093621"/>
    </source>
</evidence>
<name>A0A8J6E897_ELECQ</name>
<evidence type="ECO:0000259" key="13">
    <source>
        <dbReference type="PROSITE" id="PS51462"/>
    </source>
</evidence>
<keyword evidence="6" id="KW-0460">Magnesium</keyword>
<dbReference type="GO" id="GO:0140933">
    <property type="term" value="F:5'-(N(7)-methylguanosine 5'-triphospho)-[mRNA] hydrolase activity"/>
    <property type="evidence" value="ECO:0007669"/>
    <property type="project" value="UniProtKB-EC"/>
</dbReference>
<evidence type="ECO:0000256" key="7">
    <source>
        <dbReference type="ARBA" id="ARBA00023211"/>
    </source>
</evidence>
<dbReference type="InterPro" id="IPR000086">
    <property type="entry name" value="NUDIX_hydrolase_dom"/>
</dbReference>
<comment type="cofactor">
    <cofactor evidence="1">
        <name>Mn(2+)</name>
        <dbReference type="ChEBI" id="CHEBI:29035"/>
    </cofactor>
</comment>
<dbReference type="CDD" id="cd04694">
    <property type="entry name" value="NUDIX_Nudt17"/>
    <property type="match status" value="1"/>
</dbReference>
<protein>
    <recommendedName>
        <fullName evidence="11">m7GpppN-mRNA hydrolase NUDT17</fullName>
        <ecNumber evidence="8">3.6.1.62</ecNumber>
    </recommendedName>
    <alternativeName>
        <fullName evidence="12">Nucleoside diphosphate-linked moiety X motif 17</fullName>
    </alternativeName>
</protein>
<dbReference type="AlphaFoldDB" id="A0A8J6E897"/>
<dbReference type="GO" id="GO:0005829">
    <property type="term" value="C:cytosol"/>
    <property type="evidence" value="ECO:0007669"/>
    <property type="project" value="TreeGrafter"/>
</dbReference>
<dbReference type="GO" id="GO:0019677">
    <property type="term" value="P:NAD+ catabolic process"/>
    <property type="evidence" value="ECO:0007669"/>
    <property type="project" value="TreeGrafter"/>
</dbReference>
<dbReference type="Pfam" id="PF00293">
    <property type="entry name" value="NUDIX"/>
    <property type="match status" value="1"/>
</dbReference>
<dbReference type="PRINTS" id="PR00502">
    <property type="entry name" value="NUDIXFAMILY"/>
</dbReference>
<dbReference type="SUPFAM" id="SSF55811">
    <property type="entry name" value="Nudix"/>
    <property type="match status" value="1"/>
</dbReference>
<reference evidence="14" key="1">
    <citation type="thesis" date="2020" institute="ProQuest LLC" country="789 East Eisenhower Parkway, Ann Arbor, MI, USA">
        <title>Comparative Genomics and Chromosome Evolution.</title>
        <authorList>
            <person name="Mudd A.B."/>
        </authorList>
    </citation>
    <scope>NUCLEOTIDE SEQUENCE</scope>
    <source>
        <strain evidence="14">HN-11 Male</strain>
        <tissue evidence="14">Kidney and liver</tissue>
    </source>
</reference>
<evidence type="ECO:0000256" key="1">
    <source>
        <dbReference type="ARBA" id="ARBA00001936"/>
    </source>
</evidence>
<dbReference type="Gene3D" id="3.90.79.10">
    <property type="entry name" value="Nucleoside Triphosphate Pyrophosphohydrolase"/>
    <property type="match status" value="1"/>
</dbReference>
<evidence type="ECO:0000256" key="12">
    <source>
        <dbReference type="ARBA" id="ARBA00093663"/>
    </source>
</evidence>
<dbReference type="Proteomes" id="UP000770717">
    <property type="component" value="Unassembled WGS sequence"/>
</dbReference>
<dbReference type="InterPro" id="IPR033716">
    <property type="entry name" value="Nudt17_dom"/>
</dbReference>
<evidence type="ECO:0000256" key="5">
    <source>
        <dbReference type="ARBA" id="ARBA00022801"/>
    </source>
</evidence>
<comment type="caution">
    <text evidence="14">The sequence shown here is derived from an EMBL/GenBank/DDBJ whole genome shotgun (WGS) entry which is preliminary data.</text>
</comment>
<dbReference type="PROSITE" id="PS51462">
    <property type="entry name" value="NUDIX"/>
    <property type="match status" value="1"/>
</dbReference>
<dbReference type="PANTHER" id="PTHR42904">
    <property type="entry name" value="NUDIX HYDROLASE, NUDC SUBFAMILY"/>
    <property type="match status" value="1"/>
</dbReference>
<keyword evidence="5" id="KW-0378">Hydrolase</keyword>
<proteinExistence type="inferred from homology"/>
<dbReference type="EC" id="3.6.1.62" evidence="8"/>
<evidence type="ECO:0000313" key="14">
    <source>
        <dbReference type="EMBL" id="KAG9463542.1"/>
    </source>
</evidence>
<gene>
    <name evidence="14" type="ORF">GDO78_021538</name>
</gene>
<sequence length="300" mass="33412">MESAKRVLVYLRKQDSLLYCAKFLQDITGHYACGSHDRALVNCSLDDNRFIISDQPFSGSRMVELQRPAFCPIKNLSADRAACIPEKVASRGVDVGVVVLLQSRNKRILLTRRSKALNIFPNIWVPPGGHVEDGEQLLDAGLRELQEETGLDLQGANLPWSILGLWESAFPPLLSRGLPTRHHIITYLLVSSNESHQELQEKLRPDEQEVSACVWLDPEVTELIVATREGAKDPGRKNSGLQTPVTITEVSGRSLTQKDLALSTLLNTAPETGEDVERVSTGTKYALELWLETLHREEGR</sequence>
<dbReference type="GO" id="GO:0035529">
    <property type="term" value="F:NADH pyrophosphatase activity"/>
    <property type="evidence" value="ECO:0007669"/>
    <property type="project" value="TreeGrafter"/>
</dbReference>
<keyword evidence="15" id="KW-1185">Reference proteome</keyword>
<comment type="function">
    <text evidence="10">Acts as a decapping enzyme capable of hydrolyzing monomethylated capped RNAs (in vitro). Hydrolyzes monomethylated capped RNA after alpha and beta phosphates to form N(7)-methyl-GDP. Shows low activity towards unmethylated capped RNA.</text>
</comment>
<keyword evidence="4" id="KW-0479">Metal-binding</keyword>
<dbReference type="PANTHER" id="PTHR42904:SF1">
    <property type="entry name" value="NUCLEOSIDE DIPHOSPHATE-LINKED MOIETY X MOTIF 17"/>
    <property type="match status" value="1"/>
</dbReference>
<feature type="domain" description="Nudix hydrolase" evidence="13">
    <location>
        <begin position="90"/>
        <end position="238"/>
    </location>
</feature>
<dbReference type="InterPro" id="IPR050241">
    <property type="entry name" value="NAD-cap_RNA_hydrolase_NudC"/>
</dbReference>
<accession>A0A8J6E897</accession>
<organism evidence="14 15">
    <name type="scientific">Eleutherodactylus coqui</name>
    <name type="common">Puerto Rican coqui</name>
    <dbReference type="NCBI Taxonomy" id="57060"/>
    <lineage>
        <taxon>Eukaryota</taxon>
        <taxon>Metazoa</taxon>
        <taxon>Chordata</taxon>
        <taxon>Craniata</taxon>
        <taxon>Vertebrata</taxon>
        <taxon>Euteleostomi</taxon>
        <taxon>Amphibia</taxon>
        <taxon>Batrachia</taxon>
        <taxon>Anura</taxon>
        <taxon>Neobatrachia</taxon>
        <taxon>Hyloidea</taxon>
        <taxon>Eleutherodactylidae</taxon>
        <taxon>Eleutherodactylinae</taxon>
        <taxon>Eleutherodactylus</taxon>
        <taxon>Eleutherodactylus</taxon>
    </lineage>
</organism>
<dbReference type="InterPro" id="IPR020476">
    <property type="entry name" value="Nudix_hydrolase"/>
</dbReference>
<dbReference type="GO" id="GO:0006742">
    <property type="term" value="P:NADP+ catabolic process"/>
    <property type="evidence" value="ECO:0007669"/>
    <property type="project" value="TreeGrafter"/>
</dbReference>
<evidence type="ECO:0000313" key="15">
    <source>
        <dbReference type="Proteomes" id="UP000770717"/>
    </source>
</evidence>
<dbReference type="GO" id="GO:0046872">
    <property type="term" value="F:metal ion binding"/>
    <property type="evidence" value="ECO:0007669"/>
    <property type="project" value="UniProtKB-KW"/>
</dbReference>
<evidence type="ECO:0000256" key="2">
    <source>
        <dbReference type="ARBA" id="ARBA00001946"/>
    </source>
</evidence>
<evidence type="ECO:0000256" key="3">
    <source>
        <dbReference type="ARBA" id="ARBA00005582"/>
    </source>
</evidence>